<feature type="domain" description="G-protein coupled receptors family 3 profile" evidence="14">
    <location>
        <begin position="360"/>
        <end position="618"/>
    </location>
</feature>
<keyword evidence="16" id="KW-1185">Reference proteome</keyword>
<protein>
    <recommendedName>
        <fullName evidence="14">G-protein coupled receptors family 3 profile domain-containing protein</fullName>
    </recommendedName>
</protein>
<keyword evidence="8 13" id="KW-0472">Membrane</keyword>
<evidence type="ECO:0000256" key="12">
    <source>
        <dbReference type="SAM" id="MobiDB-lite"/>
    </source>
</evidence>
<evidence type="ECO:0000256" key="11">
    <source>
        <dbReference type="ARBA" id="ARBA00023224"/>
    </source>
</evidence>
<feature type="compositionally biased region" description="Polar residues" evidence="12">
    <location>
        <begin position="616"/>
        <end position="640"/>
    </location>
</feature>
<feature type="transmembrane region" description="Helical" evidence="13">
    <location>
        <begin position="547"/>
        <end position="565"/>
    </location>
</feature>
<name>A0A8J4V6C4_9MYCE</name>
<evidence type="ECO:0000256" key="8">
    <source>
        <dbReference type="ARBA" id="ARBA00023136"/>
    </source>
</evidence>
<comment type="similarity">
    <text evidence="2">In the C-terminal section; belongs to the G-protein coupled receptor 3 family. GABA-B receptor subfamily.</text>
</comment>
<keyword evidence="10" id="KW-0325">Glycoprotein</keyword>
<dbReference type="Pfam" id="PF00003">
    <property type="entry name" value="7tm_3"/>
    <property type="match status" value="1"/>
</dbReference>
<dbReference type="GO" id="GO:0004930">
    <property type="term" value="F:G protein-coupled receptor activity"/>
    <property type="evidence" value="ECO:0007669"/>
    <property type="project" value="UniProtKB-KW"/>
</dbReference>
<evidence type="ECO:0000256" key="5">
    <source>
        <dbReference type="ARBA" id="ARBA00022729"/>
    </source>
</evidence>
<comment type="similarity">
    <text evidence="3">In the N-terminal section; belongs to the BMP lipoprotein family.</text>
</comment>
<keyword evidence="5" id="KW-0732">Signal</keyword>
<feature type="transmembrane region" description="Helical" evidence="13">
    <location>
        <begin position="419"/>
        <end position="438"/>
    </location>
</feature>
<accession>A0A8J4V6C4</accession>
<evidence type="ECO:0000256" key="13">
    <source>
        <dbReference type="SAM" id="Phobius"/>
    </source>
</evidence>
<dbReference type="GO" id="GO:0005886">
    <property type="term" value="C:plasma membrane"/>
    <property type="evidence" value="ECO:0007669"/>
    <property type="project" value="InterPro"/>
</dbReference>
<proteinExistence type="inferred from homology"/>
<dbReference type="Proteomes" id="UP000695562">
    <property type="component" value="Unassembled WGS sequence"/>
</dbReference>
<feature type="transmembrane region" description="Helical" evidence="13">
    <location>
        <begin position="352"/>
        <end position="375"/>
    </location>
</feature>
<evidence type="ECO:0000256" key="9">
    <source>
        <dbReference type="ARBA" id="ARBA00023170"/>
    </source>
</evidence>
<dbReference type="EMBL" id="AJWJ01000257">
    <property type="protein sequence ID" value="KAF2072689.1"/>
    <property type="molecule type" value="Genomic_DNA"/>
</dbReference>
<dbReference type="Gene3D" id="3.40.50.2300">
    <property type="match status" value="2"/>
</dbReference>
<dbReference type="PANTHER" id="PTHR46924">
    <property type="entry name" value="METABOTROPIC GLUTAMATE RECEPTOR-LIKE PROTEIN C-RELATED-RELATED"/>
    <property type="match status" value="1"/>
</dbReference>
<reference evidence="15" key="1">
    <citation type="submission" date="2020-01" db="EMBL/GenBank/DDBJ databases">
        <title>Development of genomics and gene disruption for Polysphondylium violaceum indicates a role for the polyketide synthase stlB in stalk morphogenesis.</title>
        <authorList>
            <person name="Narita B."/>
            <person name="Kawabe Y."/>
            <person name="Kin K."/>
            <person name="Saito T."/>
            <person name="Gibbs R."/>
            <person name="Kuspa A."/>
            <person name="Muzny D."/>
            <person name="Queller D."/>
            <person name="Richards S."/>
            <person name="Strassman J."/>
            <person name="Sucgang R."/>
            <person name="Worley K."/>
            <person name="Schaap P."/>
        </authorList>
    </citation>
    <scope>NUCLEOTIDE SEQUENCE</scope>
    <source>
        <strain evidence="15">QSvi11</strain>
    </source>
</reference>
<evidence type="ECO:0000259" key="14">
    <source>
        <dbReference type="PROSITE" id="PS50259"/>
    </source>
</evidence>
<dbReference type="PROSITE" id="PS50259">
    <property type="entry name" value="G_PROTEIN_RECEP_F3_4"/>
    <property type="match status" value="1"/>
</dbReference>
<evidence type="ECO:0000256" key="3">
    <source>
        <dbReference type="ARBA" id="ARBA00010620"/>
    </source>
</evidence>
<gene>
    <name evidence="15" type="ORF">CYY_005995</name>
</gene>
<dbReference type="InterPro" id="IPR003760">
    <property type="entry name" value="PnrA-like"/>
</dbReference>
<dbReference type="InterPro" id="IPR051530">
    <property type="entry name" value="mGluR/GABA-B-like"/>
</dbReference>
<dbReference type="OrthoDB" id="17301at2759"/>
<organism evidence="15 16">
    <name type="scientific">Polysphondylium violaceum</name>
    <dbReference type="NCBI Taxonomy" id="133409"/>
    <lineage>
        <taxon>Eukaryota</taxon>
        <taxon>Amoebozoa</taxon>
        <taxon>Evosea</taxon>
        <taxon>Eumycetozoa</taxon>
        <taxon>Dictyostelia</taxon>
        <taxon>Dictyosteliales</taxon>
        <taxon>Dictyosteliaceae</taxon>
        <taxon>Polysphondylium</taxon>
    </lineage>
</organism>
<comment type="subcellular location">
    <subcellularLocation>
        <location evidence="1">Membrane</location>
        <topology evidence="1">Multi-pass membrane protein</topology>
    </subcellularLocation>
</comment>
<evidence type="ECO:0000313" key="16">
    <source>
        <dbReference type="Proteomes" id="UP000695562"/>
    </source>
</evidence>
<feature type="transmembrane region" description="Helical" evidence="13">
    <location>
        <begin position="516"/>
        <end position="535"/>
    </location>
</feature>
<evidence type="ECO:0000256" key="6">
    <source>
        <dbReference type="ARBA" id="ARBA00022989"/>
    </source>
</evidence>
<evidence type="ECO:0000256" key="4">
    <source>
        <dbReference type="ARBA" id="ARBA00022692"/>
    </source>
</evidence>
<dbReference type="PANTHER" id="PTHR46924:SF3">
    <property type="entry name" value="METABOTROPIC GLUTAMATE RECEPTOR-LIKE PROTEIN C-RELATED"/>
    <property type="match status" value="1"/>
</dbReference>
<keyword evidence="6 13" id="KW-1133">Transmembrane helix</keyword>
<evidence type="ECO:0000256" key="2">
    <source>
        <dbReference type="ARBA" id="ARBA00005414"/>
    </source>
</evidence>
<feature type="compositionally biased region" description="Basic residues" evidence="12">
    <location>
        <begin position="641"/>
        <end position="650"/>
    </location>
</feature>
<keyword evidence="11" id="KW-0807">Transducer</keyword>
<feature type="region of interest" description="Disordered" evidence="12">
    <location>
        <begin position="616"/>
        <end position="704"/>
    </location>
</feature>
<evidence type="ECO:0000256" key="1">
    <source>
        <dbReference type="ARBA" id="ARBA00004141"/>
    </source>
</evidence>
<dbReference type="CDD" id="cd15047">
    <property type="entry name" value="7tmC_GABA-B-like"/>
    <property type="match status" value="1"/>
</dbReference>
<evidence type="ECO:0000256" key="7">
    <source>
        <dbReference type="ARBA" id="ARBA00023040"/>
    </source>
</evidence>
<feature type="transmembrane region" description="Helical" evidence="13">
    <location>
        <begin position="459"/>
        <end position="480"/>
    </location>
</feature>
<sequence length="704" mass="77503">MATILSGDPSDMGFNYMVNQGRIETEKYLGIVESKAFENVPEDGAAPIVKQLVQEEYDFVVCSSLGFINDCKEAASTTNRTVFLIRGSSNPTLSSVYITYNYASCNYISGYFAGLVTKTNMVGFITAGPPTINISNANAFFVGARKSNPKVTMLFYTVGEWINSDVTRAATNDLLDRGCDIIGTTQDDMSAGEEVLARENTITLGTNGYPQRKVFGEGIQFSYVYNWTKHYSAAAEMVFNKTFASQVPAKLKFYGDFDTGFITLDYGVFVSDEIKVKVENERNYLASIPRAQHPYICNEYNKYVNIPNGSITGDCMTTAYFFRLDQPYPGMEYLGKYEIQLVKVDFGKNIQYGFSIVGGCCIFICLLAVIGILKYKDTPSIRSASPIFLIFIICGGIIVYGGIILWVSGNTTQTCNARFWLVSLGFSTLIGSLVVKNFRIWLIFDNPELKTVKITNFQLFPWVGVVVAINILLMAVLTGYGGLRSTDAQNIDNIGKYEYMSICTMDGPGHATLYTLLGYFAALLLVGVFVSWKIRIVDIEEFNESKAIAKTLYAISFCLFIIIPLMTSPQDQKNQTIILAAAGLFIVCSALAILFVPKFWRIKVYGHGGSNEMFTQKKSSNIASSRAESASKNSEGNSSGQHKHTTHTTRRGLQNDFTDDSESSAADVPPPKPSLPSGPVLAEFTDDSASDTDNDHDDPIGDDA</sequence>
<evidence type="ECO:0000256" key="10">
    <source>
        <dbReference type="ARBA" id="ARBA00023180"/>
    </source>
</evidence>
<feature type="transmembrane region" description="Helical" evidence="13">
    <location>
        <begin position="387"/>
        <end position="407"/>
    </location>
</feature>
<feature type="transmembrane region" description="Helical" evidence="13">
    <location>
        <begin position="577"/>
        <end position="596"/>
    </location>
</feature>
<evidence type="ECO:0000313" key="15">
    <source>
        <dbReference type="EMBL" id="KAF2072689.1"/>
    </source>
</evidence>
<comment type="caution">
    <text evidence="15">The sequence shown here is derived from an EMBL/GenBank/DDBJ whole genome shotgun (WGS) entry which is preliminary data.</text>
</comment>
<dbReference type="InterPro" id="IPR017978">
    <property type="entry name" value="GPCR_3_C"/>
</dbReference>
<dbReference type="AlphaFoldDB" id="A0A8J4V6C4"/>
<keyword evidence="9" id="KW-0675">Receptor</keyword>
<feature type="compositionally biased region" description="Acidic residues" evidence="12">
    <location>
        <begin position="684"/>
        <end position="704"/>
    </location>
</feature>
<keyword evidence="4 13" id="KW-0812">Transmembrane</keyword>
<dbReference type="PRINTS" id="PR01176">
    <property type="entry name" value="GABABRECEPTR"/>
</dbReference>
<keyword evidence="7" id="KW-0297">G-protein coupled receptor</keyword>
<dbReference type="Pfam" id="PF02608">
    <property type="entry name" value="Bmp"/>
    <property type="match status" value="1"/>
</dbReference>